<accession>A0A804PIR8</accession>
<evidence type="ECO:0000313" key="3">
    <source>
        <dbReference type="Proteomes" id="UP000007305"/>
    </source>
</evidence>
<dbReference type="AlphaFoldDB" id="A0A804PIR8"/>
<organism evidence="2 3">
    <name type="scientific">Zea mays</name>
    <name type="common">Maize</name>
    <dbReference type="NCBI Taxonomy" id="4577"/>
    <lineage>
        <taxon>Eukaryota</taxon>
        <taxon>Viridiplantae</taxon>
        <taxon>Streptophyta</taxon>
        <taxon>Embryophyta</taxon>
        <taxon>Tracheophyta</taxon>
        <taxon>Spermatophyta</taxon>
        <taxon>Magnoliopsida</taxon>
        <taxon>Liliopsida</taxon>
        <taxon>Poales</taxon>
        <taxon>Poaceae</taxon>
        <taxon>PACMAD clade</taxon>
        <taxon>Panicoideae</taxon>
        <taxon>Andropogonodae</taxon>
        <taxon>Andropogoneae</taxon>
        <taxon>Tripsacinae</taxon>
        <taxon>Zea</taxon>
    </lineage>
</organism>
<protein>
    <submittedName>
        <fullName evidence="2">Uncharacterized protein</fullName>
    </submittedName>
</protein>
<name>A0A804PIR8_MAIZE</name>
<feature type="region of interest" description="Disordered" evidence="1">
    <location>
        <begin position="1"/>
        <end position="72"/>
    </location>
</feature>
<dbReference type="Gramene" id="Zm00001eb242500_T001">
    <property type="protein sequence ID" value="Zm00001eb242500_P001"/>
    <property type="gene ID" value="Zm00001eb242500"/>
</dbReference>
<dbReference type="EnsemblPlants" id="Zm00001eb242500_T001">
    <property type="protein sequence ID" value="Zm00001eb242500_P001"/>
    <property type="gene ID" value="Zm00001eb242500"/>
</dbReference>
<evidence type="ECO:0000313" key="2">
    <source>
        <dbReference type="EnsemblPlants" id="Zm00001eb242500_P001"/>
    </source>
</evidence>
<sequence length="127" mass="13385">MAGAPVGLGATAPRGGGQGSARREDLGVEDGDRPELEHERSDLELVGVLTTAEGEPTRRGSRRGTGPTPWLGGGAAWWSTALVGDGSMSGQPLRGLHEEEKKARWEIVALCIIAPPRGPRTVRSLLR</sequence>
<reference evidence="3" key="1">
    <citation type="journal article" date="2009" name="Science">
        <title>The B73 maize genome: complexity, diversity, and dynamics.</title>
        <authorList>
            <person name="Schnable P.S."/>
            <person name="Ware D."/>
            <person name="Fulton R.S."/>
            <person name="Stein J.C."/>
            <person name="Wei F."/>
            <person name="Pasternak S."/>
            <person name="Liang C."/>
            <person name="Zhang J."/>
            <person name="Fulton L."/>
            <person name="Graves T.A."/>
            <person name="Minx P."/>
            <person name="Reily A.D."/>
            <person name="Courtney L."/>
            <person name="Kruchowski S.S."/>
            <person name="Tomlinson C."/>
            <person name="Strong C."/>
            <person name="Delehaunty K."/>
            <person name="Fronick C."/>
            <person name="Courtney B."/>
            <person name="Rock S.M."/>
            <person name="Belter E."/>
            <person name="Du F."/>
            <person name="Kim K."/>
            <person name="Abbott R.M."/>
            <person name="Cotton M."/>
            <person name="Levy A."/>
            <person name="Marchetto P."/>
            <person name="Ochoa K."/>
            <person name="Jackson S.M."/>
            <person name="Gillam B."/>
            <person name="Chen W."/>
            <person name="Yan L."/>
            <person name="Higginbotham J."/>
            <person name="Cardenas M."/>
            <person name="Waligorski J."/>
            <person name="Applebaum E."/>
            <person name="Phelps L."/>
            <person name="Falcone J."/>
            <person name="Kanchi K."/>
            <person name="Thane T."/>
            <person name="Scimone A."/>
            <person name="Thane N."/>
            <person name="Henke J."/>
            <person name="Wang T."/>
            <person name="Ruppert J."/>
            <person name="Shah N."/>
            <person name="Rotter K."/>
            <person name="Hodges J."/>
            <person name="Ingenthron E."/>
            <person name="Cordes M."/>
            <person name="Kohlberg S."/>
            <person name="Sgro J."/>
            <person name="Delgado B."/>
            <person name="Mead K."/>
            <person name="Chinwalla A."/>
            <person name="Leonard S."/>
            <person name="Crouse K."/>
            <person name="Collura K."/>
            <person name="Kudrna D."/>
            <person name="Currie J."/>
            <person name="He R."/>
            <person name="Angelova A."/>
            <person name="Rajasekar S."/>
            <person name="Mueller T."/>
            <person name="Lomeli R."/>
            <person name="Scara G."/>
            <person name="Ko A."/>
            <person name="Delaney K."/>
            <person name="Wissotski M."/>
            <person name="Lopez G."/>
            <person name="Campos D."/>
            <person name="Braidotti M."/>
            <person name="Ashley E."/>
            <person name="Golser W."/>
            <person name="Kim H."/>
            <person name="Lee S."/>
            <person name="Lin J."/>
            <person name="Dujmic Z."/>
            <person name="Kim W."/>
            <person name="Talag J."/>
            <person name="Zuccolo A."/>
            <person name="Fan C."/>
            <person name="Sebastian A."/>
            <person name="Kramer M."/>
            <person name="Spiegel L."/>
            <person name="Nascimento L."/>
            <person name="Zutavern T."/>
            <person name="Miller B."/>
            <person name="Ambroise C."/>
            <person name="Muller S."/>
            <person name="Spooner W."/>
            <person name="Narechania A."/>
            <person name="Ren L."/>
            <person name="Wei S."/>
            <person name="Kumari S."/>
            <person name="Faga B."/>
            <person name="Levy M.J."/>
            <person name="McMahan L."/>
            <person name="Van Buren P."/>
            <person name="Vaughn M.W."/>
            <person name="Ying K."/>
            <person name="Yeh C.-T."/>
            <person name="Emrich S.J."/>
            <person name="Jia Y."/>
            <person name="Kalyanaraman A."/>
            <person name="Hsia A.-P."/>
            <person name="Barbazuk W.B."/>
            <person name="Baucom R.S."/>
            <person name="Brutnell T.P."/>
            <person name="Carpita N.C."/>
            <person name="Chaparro C."/>
            <person name="Chia J.-M."/>
            <person name="Deragon J.-M."/>
            <person name="Estill J.C."/>
            <person name="Fu Y."/>
            <person name="Jeddeloh J.A."/>
            <person name="Han Y."/>
            <person name="Lee H."/>
            <person name="Li P."/>
            <person name="Lisch D.R."/>
            <person name="Liu S."/>
            <person name="Liu Z."/>
            <person name="Nagel D.H."/>
            <person name="McCann M.C."/>
            <person name="SanMiguel P."/>
            <person name="Myers A.M."/>
            <person name="Nettleton D."/>
            <person name="Nguyen J."/>
            <person name="Penning B.W."/>
            <person name="Ponnala L."/>
            <person name="Schneider K.L."/>
            <person name="Schwartz D.C."/>
            <person name="Sharma A."/>
            <person name="Soderlund C."/>
            <person name="Springer N.M."/>
            <person name="Sun Q."/>
            <person name="Wang H."/>
            <person name="Waterman M."/>
            <person name="Westerman R."/>
            <person name="Wolfgruber T.K."/>
            <person name="Yang L."/>
            <person name="Yu Y."/>
            <person name="Zhang L."/>
            <person name="Zhou S."/>
            <person name="Zhu Q."/>
            <person name="Bennetzen J.L."/>
            <person name="Dawe R.K."/>
            <person name="Jiang J."/>
            <person name="Jiang N."/>
            <person name="Presting G.G."/>
            <person name="Wessler S.R."/>
            <person name="Aluru S."/>
            <person name="Martienssen R.A."/>
            <person name="Clifton S.W."/>
            <person name="McCombie W.R."/>
            <person name="Wing R.A."/>
            <person name="Wilson R.K."/>
        </authorList>
    </citation>
    <scope>NUCLEOTIDE SEQUENCE [LARGE SCALE GENOMIC DNA]</scope>
    <source>
        <strain evidence="3">cv. B73</strain>
    </source>
</reference>
<proteinExistence type="predicted"/>
<feature type="compositionally biased region" description="Basic and acidic residues" evidence="1">
    <location>
        <begin position="21"/>
        <end position="43"/>
    </location>
</feature>
<dbReference type="InParanoid" id="A0A804PIR8"/>
<keyword evidence="3" id="KW-1185">Reference proteome</keyword>
<reference evidence="2" key="2">
    <citation type="submission" date="2019-07" db="EMBL/GenBank/DDBJ databases">
        <authorList>
            <person name="Seetharam A."/>
            <person name="Woodhouse M."/>
            <person name="Cannon E."/>
        </authorList>
    </citation>
    <scope>NUCLEOTIDE SEQUENCE [LARGE SCALE GENOMIC DNA]</scope>
    <source>
        <strain evidence="2">cv. B73</strain>
    </source>
</reference>
<dbReference type="Proteomes" id="UP000007305">
    <property type="component" value="Chromosome 5"/>
</dbReference>
<evidence type="ECO:0000256" key="1">
    <source>
        <dbReference type="SAM" id="MobiDB-lite"/>
    </source>
</evidence>
<reference evidence="2" key="3">
    <citation type="submission" date="2021-05" db="UniProtKB">
        <authorList>
            <consortium name="EnsemblPlants"/>
        </authorList>
    </citation>
    <scope>IDENTIFICATION</scope>
    <source>
        <strain evidence="2">cv. B73</strain>
    </source>
</reference>